<organism evidence="2 3">
    <name type="scientific">Handroanthus impetiginosus</name>
    <dbReference type="NCBI Taxonomy" id="429701"/>
    <lineage>
        <taxon>Eukaryota</taxon>
        <taxon>Viridiplantae</taxon>
        <taxon>Streptophyta</taxon>
        <taxon>Embryophyta</taxon>
        <taxon>Tracheophyta</taxon>
        <taxon>Spermatophyta</taxon>
        <taxon>Magnoliopsida</taxon>
        <taxon>eudicotyledons</taxon>
        <taxon>Gunneridae</taxon>
        <taxon>Pentapetalae</taxon>
        <taxon>asterids</taxon>
        <taxon>lamiids</taxon>
        <taxon>Lamiales</taxon>
        <taxon>Bignoniaceae</taxon>
        <taxon>Crescentiina</taxon>
        <taxon>Tabebuia alliance</taxon>
        <taxon>Handroanthus</taxon>
    </lineage>
</organism>
<evidence type="ECO:0000256" key="1">
    <source>
        <dbReference type="SAM" id="MobiDB-lite"/>
    </source>
</evidence>
<reference evidence="3" key="1">
    <citation type="journal article" date="2018" name="Gigascience">
        <title>Genome assembly of the Pink Ipe (Handroanthus impetiginosus, Bignoniaceae), a highly valued, ecologically keystone Neotropical timber forest tree.</title>
        <authorList>
            <person name="Silva-Junior O.B."/>
            <person name="Grattapaglia D."/>
            <person name="Novaes E."/>
            <person name="Collevatti R.G."/>
        </authorList>
    </citation>
    <scope>NUCLEOTIDE SEQUENCE [LARGE SCALE GENOMIC DNA]</scope>
    <source>
        <strain evidence="3">cv. UFG-1</strain>
    </source>
</reference>
<gene>
    <name evidence="2" type="ORF">CDL12_26817</name>
</gene>
<feature type="compositionally biased region" description="Polar residues" evidence="1">
    <location>
        <begin position="63"/>
        <end position="73"/>
    </location>
</feature>
<protein>
    <submittedName>
        <fullName evidence="2">Uncharacterized protein</fullName>
    </submittedName>
</protein>
<dbReference type="AlphaFoldDB" id="A0A2G9G5U1"/>
<sequence>MAAVVSAEEKGGGAAASAEECPPFRAKKGSVFPARRRLVKKMVFDLIVQSICSSFTARLQSNRTLSDVQTSGGTEPPASSVFPLS</sequence>
<name>A0A2G9G5U1_9LAMI</name>
<proteinExistence type="predicted"/>
<evidence type="ECO:0000313" key="2">
    <source>
        <dbReference type="EMBL" id="PIN00683.1"/>
    </source>
</evidence>
<comment type="caution">
    <text evidence="2">The sequence shown here is derived from an EMBL/GenBank/DDBJ whole genome shotgun (WGS) entry which is preliminary data.</text>
</comment>
<keyword evidence="3" id="KW-1185">Reference proteome</keyword>
<accession>A0A2G9G5U1</accession>
<dbReference type="Proteomes" id="UP000231279">
    <property type="component" value="Unassembled WGS sequence"/>
</dbReference>
<dbReference type="OrthoDB" id="1747351at2759"/>
<evidence type="ECO:0000313" key="3">
    <source>
        <dbReference type="Proteomes" id="UP000231279"/>
    </source>
</evidence>
<feature type="region of interest" description="Disordered" evidence="1">
    <location>
        <begin position="63"/>
        <end position="85"/>
    </location>
</feature>
<dbReference type="EMBL" id="NKXS01006810">
    <property type="protein sequence ID" value="PIN00683.1"/>
    <property type="molecule type" value="Genomic_DNA"/>
</dbReference>